<keyword evidence="6 11" id="KW-0479">Metal-binding</keyword>
<evidence type="ECO:0000259" key="15">
    <source>
        <dbReference type="Pfam" id="PF02772"/>
    </source>
</evidence>
<evidence type="ECO:0000256" key="12">
    <source>
        <dbReference type="RuleBase" id="RU000542"/>
    </source>
</evidence>
<dbReference type="InterPro" id="IPR022630">
    <property type="entry name" value="S-AdoMet_synt_C"/>
</dbReference>
<dbReference type="CDD" id="cd18079">
    <property type="entry name" value="S-AdoMet_synt"/>
    <property type="match status" value="1"/>
</dbReference>
<comment type="cofactor">
    <cofactor evidence="11">
        <name>K(+)</name>
        <dbReference type="ChEBI" id="CHEBI:29103"/>
    </cofactor>
    <text evidence="11">Binds 1 potassium ion per subunit.</text>
</comment>
<feature type="binding site" evidence="11">
    <location>
        <position position="251"/>
    </location>
    <ligand>
        <name>ATP</name>
        <dbReference type="ChEBI" id="CHEBI:30616"/>
        <note>ligand shared between two neighboring subunits</note>
    </ligand>
</feature>
<evidence type="ECO:0000256" key="8">
    <source>
        <dbReference type="ARBA" id="ARBA00022840"/>
    </source>
</evidence>
<dbReference type="AlphaFoldDB" id="A0A0X3V452"/>
<dbReference type="EC" id="2.5.1.6" evidence="11"/>
<dbReference type="Pfam" id="PF02772">
    <property type="entry name" value="S-AdoMet_synt_M"/>
    <property type="match status" value="1"/>
</dbReference>
<feature type="binding site" evidence="11">
    <location>
        <position position="44"/>
    </location>
    <ligand>
        <name>K(+)</name>
        <dbReference type="ChEBI" id="CHEBI:29103"/>
    </ligand>
</feature>
<evidence type="ECO:0000259" key="14">
    <source>
        <dbReference type="Pfam" id="PF00438"/>
    </source>
</evidence>
<reference evidence="17 18" key="1">
    <citation type="submission" date="2015-10" db="EMBL/GenBank/DDBJ databases">
        <authorList>
            <person name="Gilbert D.G."/>
        </authorList>
    </citation>
    <scope>NUCLEOTIDE SEQUENCE [LARGE SCALE GENOMIC DNA]</scope>
    <source>
        <strain evidence="17 18">NRRL B-16712</strain>
    </source>
</reference>
<dbReference type="GO" id="GO:0006556">
    <property type="term" value="P:S-adenosylmethionine biosynthetic process"/>
    <property type="evidence" value="ECO:0007669"/>
    <property type="project" value="UniProtKB-UniRule"/>
</dbReference>
<dbReference type="GO" id="GO:0000287">
    <property type="term" value="F:magnesium ion binding"/>
    <property type="evidence" value="ECO:0007669"/>
    <property type="project" value="UniProtKB-UniRule"/>
</dbReference>
<keyword evidence="3 11" id="KW-0963">Cytoplasm</keyword>
<keyword evidence="7 11" id="KW-0547">Nucleotide-binding</keyword>
<evidence type="ECO:0000313" key="18">
    <source>
        <dbReference type="Proteomes" id="UP000053244"/>
    </source>
</evidence>
<dbReference type="OrthoDB" id="9801686at2"/>
<evidence type="ECO:0000256" key="7">
    <source>
        <dbReference type="ARBA" id="ARBA00022741"/>
    </source>
</evidence>
<feature type="domain" description="S-adenosylmethionine synthetase central" evidence="15">
    <location>
        <begin position="124"/>
        <end position="243"/>
    </location>
</feature>
<comment type="pathway">
    <text evidence="1 11">Amino-acid biosynthesis; S-adenosyl-L-methionine biosynthesis; S-adenosyl-L-methionine from L-methionine: step 1/1.</text>
</comment>
<feature type="binding site" description="in other chain" evidence="11">
    <location>
        <begin position="257"/>
        <end position="258"/>
    </location>
    <ligand>
        <name>ATP</name>
        <dbReference type="ChEBI" id="CHEBI:30616"/>
        <note>ligand shared between two neighboring subunits</note>
    </ligand>
</feature>
<dbReference type="EMBL" id="LLZH01000048">
    <property type="protein sequence ID" value="KUL39454.1"/>
    <property type="molecule type" value="Genomic_DNA"/>
</dbReference>
<dbReference type="PIRSF" id="PIRSF000497">
    <property type="entry name" value="MAT"/>
    <property type="match status" value="1"/>
</dbReference>
<dbReference type="SUPFAM" id="SSF55973">
    <property type="entry name" value="S-adenosylmethionine synthetase"/>
    <property type="match status" value="3"/>
</dbReference>
<feature type="binding site" description="in other chain" evidence="11">
    <location>
        <begin position="174"/>
        <end position="176"/>
    </location>
    <ligand>
        <name>ATP</name>
        <dbReference type="ChEBI" id="CHEBI:30616"/>
        <note>ligand shared between two neighboring subunits</note>
    </ligand>
</feature>
<comment type="catalytic activity">
    <reaction evidence="11">
        <text>L-methionine + ATP + H2O = S-adenosyl-L-methionine + phosphate + diphosphate</text>
        <dbReference type="Rhea" id="RHEA:21080"/>
        <dbReference type="ChEBI" id="CHEBI:15377"/>
        <dbReference type="ChEBI" id="CHEBI:30616"/>
        <dbReference type="ChEBI" id="CHEBI:33019"/>
        <dbReference type="ChEBI" id="CHEBI:43474"/>
        <dbReference type="ChEBI" id="CHEBI:57844"/>
        <dbReference type="ChEBI" id="CHEBI:59789"/>
        <dbReference type="EC" id="2.5.1.6"/>
    </reaction>
</comment>
<feature type="binding site" description="in other chain" evidence="11">
    <location>
        <position position="100"/>
    </location>
    <ligand>
        <name>L-methionine</name>
        <dbReference type="ChEBI" id="CHEBI:57844"/>
        <note>ligand shared between two neighboring subunits</note>
    </ligand>
</feature>
<evidence type="ECO:0000256" key="10">
    <source>
        <dbReference type="ARBA" id="ARBA00022958"/>
    </source>
</evidence>
<sequence>MQARRLFTSESVTEGHPDKMADQISDGILDAMLAQDRASRVAVETLLTTGLVHVAGEVATTARVDIPAIVRETVRDIGYDSSAKGFDGGSCGVTVSVGAQSPDIARGVASAVEHRDGERDARDQQGAGDQGLMFGFACRETPELMPLPIALAHRLAWRLSNARKDGAVPYLRPDGKTQVTIEYDGDRPVRLDTVVVSSQHAPVVSLDAMLAPDIRTHVVEPELAGLELDTSGYRLLVNPTGRFEIGGPMGDAGLTGRKIIVDSYGGYARHGGGAFSGKDPSKVDRSGAYAMRWVAKNVVAAGLAERCEVQVAYAIGKARPVGLFVETFGTEAVPAERIVAAIDEVFDLRPAAIIEDLGLLRPIYRQTAAYGHFGRELPDLTWERTDRIAELKAAVNA</sequence>
<keyword evidence="9 11" id="KW-0460">Magnesium</keyword>
<dbReference type="InterPro" id="IPR022631">
    <property type="entry name" value="ADOMET_SYNTHASE_CS"/>
</dbReference>
<comment type="caution">
    <text evidence="17">The sequence shown here is derived from an EMBL/GenBank/DDBJ whole genome shotgun (WGS) entry which is preliminary data.</text>
</comment>
<comment type="subcellular location">
    <subcellularLocation>
        <location evidence="11 12">Cytoplasm</location>
    </subcellularLocation>
</comment>
<feature type="binding site" evidence="11">
    <location>
        <position position="251"/>
    </location>
    <ligand>
        <name>L-methionine</name>
        <dbReference type="ChEBI" id="CHEBI:57844"/>
        <note>ligand shared between two neighboring subunits</note>
    </ligand>
</feature>
<protein>
    <recommendedName>
        <fullName evidence="11">S-adenosylmethionine synthase</fullName>
        <shortName evidence="11">AdoMet synthase</shortName>
        <ecNumber evidence="11">2.5.1.6</ecNumber>
    </recommendedName>
    <alternativeName>
        <fullName evidence="11">MAT</fullName>
    </alternativeName>
    <alternativeName>
        <fullName evidence="11">Methionine adenosyltransferase</fullName>
    </alternativeName>
</protein>
<dbReference type="NCBIfam" id="TIGR01034">
    <property type="entry name" value="metK"/>
    <property type="match status" value="1"/>
</dbReference>
<dbReference type="FunFam" id="3.30.300.10:FF:000006">
    <property type="entry name" value="S-adenosylmethionine synthase"/>
    <property type="match status" value="1"/>
</dbReference>
<dbReference type="HAMAP" id="MF_00086">
    <property type="entry name" value="S_AdoMet_synth1"/>
    <property type="match status" value="1"/>
</dbReference>
<dbReference type="GO" id="GO:0005737">
    <property type="term" value="C:cytoplasm"/>
    <property type="evidence" value="ECO:0007669"/>
    <property type="project" value="UniProtKB-SubCell"/>
</dbReference>
<organism evidence="17 18">
    <name type="scientific">Actinoplanes awajinensis subsp. mycoplanecinus</name>
    <dbReference type="NCBI Taxonomy" id="135947"/>
    <lineage>
        <taxon>Bacteria</taxon>
        <taxon>Bacillati</taxon>
        <taxon>Actinomycetota</taxon>
        <taxon>Actinomycetes</taxon>
        <taxon>Micromonosporales</taxon>
        <taxon>Micromonosporaceae</taxon>
        <taxon>Actinoplanes</taxon>
    </lineage>
</organism>
<dbReference type="GO" id="GO:0004478">
    <property type="term" value="F:methionine adenosyltransferase activity"/>
    <property type="evidence" value="ECO:0007669"/>
    <property type="project" value="UniProtKB-UniRule"/>
</dbReference>
<dbReference type="InterPro" id="IPR022628">
    <property type="entry name" value="S-AdoMet_synt_N"/>
</dbReference>
<evidence type="ECO:0000256" key="6">
    <source>
        <dbReference type="ARBA" id="ARBA00022723"/>
    </source>
</evidence>
<gene>
    <name evidence="11" type="primary">metK</name>
    <name evidence="17" type="ORF">ADL15_09300</name>
</gene>
<dbReference type="Pfam" id="PF02773">
    <property type="entry name" value="S-AdoMet_synt_C"/>
    <property type="match status" value="1"/>
</dbReference>
<feature type="binding site" evidence="11">
    <location>
        <position position="278"/>
    </location>
    <ligand>
        <name>ATP</name>
        <dbReference type="ChEBI" id="CHEBI:30616"/>
        <note>ligand shared between two neighboring subunits</note>
    </ligand>
</feature>
<keyword evidence="8 11" id="KW-0067">ATP-binding</keyword>
<evidence type="ECO:0000256" key="2">
    <source>
        <dbReference type="ARBA" id="ARBA00009685"/>
    </source>
</evidence>
<dbReference type="GO" id="GO:0005524">
    <property type="term" value="F:ATP binding"/>
    <property type="evidence" value="ECO:0007669"/>
    <property type="project" value="UniProtKB-UniRule"/>
</dbReference>
<dbReference type="Gene3D" id="3.30.300.10">
    <property type="match status" value="3"/>
</dbReference>
<feature type="binding site" description="in other chain" evidence="11">
    <location>
        <position position="282"/>
    </location>
    <ligand>
        <name>L-methionine</name>
        <dbReference type="ChEBI" id="CHEBI:57844"/>
        <note>ligand shared between two neighboring subunits</note>
    </ligand>
</feature>
<keyword evidence="10 11" id="KW-0630">Potassium</keyword>
<comment type="similarity">
    <text evidence="2 11 13">Belongs to the AdoMet synthase family.</text>
</comment>
<feature type="binding site" description="in other chain" evidence="11">
    <location>
        <begin position="242"/>
        <end position="243"/>
    </location>
    <ligand>
        <name>ATP</name>
        <dbReference type="ChEBI" id="CHEBI:30616"/>
        <note>ligand shared between two neighboring subunits</note>
    </ligand>
</feature>
<dbReference type="Pfam" id="PF00438">
    <property type="entry name" value="S-AdoMet_synt_N"/>
    <property type="match status" value="1"/>
</dbReference>
<dbReference type="GO" id="GO:0006730">
    <property type="term" value="P:one-carbon metabolic process"/>
    <property type="evidence" value="ECO:0007669"/>
    <property type="project" value="UniProtKB-KW"/>
</dbReference>
<name>A0A0X3V452_9ACTN</name>
<accession>A0A0X3V452</accession>
<dbReference type="InterPro" id="IPR022636">
    <property type="entry name" value="S-AdoMet_synthetase_sfam"/>
</dbReference>
<evidence type="ECO:0000259" key="16">
    <source>
        <dbReference type="Pfam" id="PF02773"/>
    </source>
</evidence>
<comment type="cofactor">
    <cofactor evidence="11">
        <name>Mg(2+)</name>
        <dbReference type="ChEBI" id="CHEBI:18420"/>
    </cofactor>
    <text evidence="11">Binds 2 divalent ions per subunit.</text>
</comment>
<evidence type="ECO:0000256" key="11">
    <source>
        <dbReference type="HAMAP-Rule" id="MF_00086"/>
    </source>
</evidence>
<keyword evidence="5 11" id="KW-0808">Transferase</keyword>
<feature type="binding site" evidence="11">
    <location>
        <position position="274"/>
    </location>
    <ligand>
        <name>ATP</name>
        <dbReference type="ChEBI" id="CHEBI:30616"/>
        <note>ligand shared between two neighboring subunits</note>
    </ligand>
</feature>
<feature type="domain" description="S-adenosylmethionine synthetase N-terminal" evidence="14">
    <location>
        <begin position="5"/>
        <end position="102"/>
    </location>
</feature>
<feature type="region of interest" description="Flexible loop" evidence="11">
    <location>
        <begin position="100"/>
        <end position="110"/>
    </location>
</feature>
<feature type="domain" description="S-adenosylmethionine synthetase C-terminal" evidence="16">
    <location>
        <begin position="245"/>
        <end position="384"/>
    </location>
</feature>
<comment type="function">
    <text evidence="11">Catalyzes the formation of S-adenosylmethionine (AdoMet) from methionine and ATP. The overall synthetic reaction is composed of two sequential steps, AdoMet formation and the subsequent tripolyphosphate hydrolysis which occurs prior to release of AdoMet from the enzyme.</text>
</comment>
<dbReference type="InterPro" id="IPR022629">
    <property type="entry name" value="S-AdoMet_synt_central"/>
</dbReference>
<dbReference type="Proteomes" id="UP000053244">
    <property type="component" value="Unassembled WGS sequence"/>
</dbReference>
<evidence type="ECO:0000256" key="5">
    <source>
        <dbReference type="ARBA" id="ARBA00022679"/>
    </source>
</evidence>
<evidence type="ECO:0000256" key="13">
    <source>
        <dbReference type="RuleBase" id="RU004462"/>
    </source>
</evidence>
<dbReference type="InterPro" id="IPR002133">
    <property type="entry name" value="S-AdoMet_synthetase"/>
</dbReference>
<evidence type="ECO:0000313" key="17">
    <source>
        <dbReference type="EMBL" id="KUL39454.1"/>
    </source>
</evidence>
<dbReference type="PROSITE" id="PS00376">
    <property type="entry name" value="ADOMET_SYNTHASE_1"/>
    <property type="match status" value="1"/>
</dbReference>
<evidence type="ECO:0000256" key="4">
    <source>
        <dbReference type="ARBA" id="ARBA00022563"/>
    </source>
</evidence>
<proteinExistence type="inferred from homology"/>
<dbReference type="RefSeq" id="WP_067687207.1">
    <property type="nucleotide sequence ID" value="NZ_LLZH01000048.1"/>
</dbReference>
<evidence type="ECO:0000256" key="1">
    <source>
        <dbReference type="ARBA" id="ARBA00005224"/>
    </source>
</evidence>
<evidence type="ECO:0000256" key="3">
    <source>
        <dbReference type="ARBA" id="ARBA00022490"/>
    </source>
</evidence>
<dbReference type="UniPathway" id="UPA00315">
    <property type="reaction ID" value="UER00080"/>
</dbReference>
<feature type="binding site" evidence="11">
    <location>
        <position position="18"/>
    </location>
    <ligand>
        <name>Mg(2+)</name>
        <dbReference type="ChEBI" id="CHEBI:18420"/>
    </ligand>
</feature>
<dbReference type="PROSITE" id="PS00377">
    <property type="entry name" value="ADOMET_SYNTHASE_2"/>
    <property type="match status" value="1"/>
</dbReference>
<dbReference type="PANTHER" id="PTHR11964">
    <property type="entry name" value="S-ADENOSYLMETHIONINE SYNTHETASE"/>
    <property type="match status" value="1"/>
</dbReference>
<keyword evidence="4 11" id="KW-0554">One-carbon metabolism</keyword>
<feature type="binding site" description="in other chain" evidence="11">
    <location>
        <position position="57"/>
    </location>
    <ligand>
        <name>L-methionine</name>
        <dbReference type="ChEBI" id="CHEBI:57844"/>
        <note>ligand shared between two neighboring subunits</note>
    </ligand>
</feature>
<evidence type="ECO:0000256" key="9">
    <source>
        <dbReference type="ARBA" id="ARBA00022842"/>
    </source>
</evidence>
<feature type="binding site" description="in other chain" evidence="11">
    <location>
        <position position="16"/>
    </location>
    <ligand>
        <name>ATP</name>
        <dbReference type="ChEBI" id="CHEBI:30616"/>
        <note>ligand shared between two neighboring subunits</note>
    </ligand>
</feature>
<comment type="subunit">
    <text evidence="11">Homotetramer; dimer of dimers.</text>
</comment>
<keyword evidence="18" id="KW-1185">Reference proteome</keyword>